<feature type="transmembrane region" description="Helical" evidence="7">
    <location>
        <begin position="219"/>
        <end position="240"/>
    </location>
</feature>
<dbReference type="InterPro" id="IPR008814">
    <property type="entry name" value="Swp1"/>
</dbReference>
<feature type="transmembrane region" description="Helical" evidence="7">
    <location>
        <begin position="181"/>
        <end position="207"/>
    </location>
</feature>
<keyword evidence="4" id="KW-0256">Endoplasmic reticulum</keyword>
<protein>
    <submittedName>
        <fullName evidence="10">BN860_11276g1_1</fullName>
    </submittedName>
</protein>
<evidence type="ECO:0000256" key="1">
    <source>
        <dbReference type="ARBA" id="ARBA00004477"/>
    </source>
</evidence>
<keyword evidence="5 7" id="KW-1133">Transmembrane helix</keyword>
<dbReference type="Proteomes" id="UP000019375">
    <property type="component" value="Unassembled WGS sequence"/>
</dbReference>
<dbReference type="PANTHER" id="PTHR12640">
    <property type="entry name" value="RIBOPHORIN II"/>
    <property type="match status" value="1"/>
</dbReference>
<reference evidence="11" key="1">
    <citation type="journal article" date="2013" name="Genome Announc.">
        <title>Genome sequence of the food spoilage yeast Zygosaccharomyces bailii CLIB 213(T).</title>
        <authorList>
            <person name="Galeote V."/>
            <person name="Bigey F."/>
            <person name="Devillers H."/>
            <person name="Neuveglise C."/>
            <person name="Dequin S."/>
        </authorList>
    </citation>
    <scope>NUCLEOTIDE SEQUENCE [LARGE SCALE GENOMIC DNA]</scope>
    <source>
        <strain evidence="11">CLIB 213 / ATCC 58445 / CBS 680 / CCRC 21525 / NBRC 1098 / NCYC 1416 / NRRL Y-2227</strain>
    </source>
</reference>
<evidence type="ECO:0000256" key="5">
    <source>
        <dbReference type="ARBA" id="ARBA00022989"/>
    </source>
</evidence>
<evidence type="ECO:0000256" key="3">
    <source>
        <dbReference type="ARBA" id="ARBA00022729"/>
    </source>
</evidence>
<dbReference type="Pfam" id="PF25147">
    <property type="entry name" value="Ribophorin_II_C"/>
    <property type="match status" value="1"/>
</dbReference>
<proteinExistence type="predicted"/>
<dbReference type="OrthoDB" id="432292at2759"/>
<evidence type="ECO:0000313" key="11">
    <source>
        <dbReference type="Proteomes" id="UP000019375"/>
    </source>
</evidence>
<feature type="domain" description="Ribophorin II C-terminal" evidence="9">
    <location>
        <begin position="172"/>
        <end position="270"/>
    </location>
</feature>
<keyword evidence="2 7" id="KW-0812">Transmembrane</keyword>
<dbReference type="AlphaFoldDB" id="A0A8J2X9B3"/>
<comment type="subcellular location">
    <subcellularLocation>
        <location evidence="1">Endoplasmic reticulum membrane</location>
        <topology evidence="1">Multi-pass membrane protein</topology>
    </subcellularLocation>
</comment>
<keyword evidence="11" id="KW-1185">Reference proteome</keyword>
<evidence type="ECO:0000256" key="6">
    <source>
        <dbReference type="ARBA" id="ARBA00023136"/>
    </source>
</evidence>
<evidence type="ECO:0000256" key="7">
    <source>
        <dbReference type="SAM" id="Phobius"/>
    </source>
</evidence>
<keyword evidence="6 7" id="KW-0472">Membrane</keyword>
<evidence type="ECO:0000256" key="2">
    <source>
        <dbReference type="ARBA" id="ARBA00022692"/>
    </source>
</evidence>
<evidence type="ECO:0000313" key="10">
    <source>
        <dbReference type="EMBL" id="CDF88482.1"/>
    </source>
</evidence>
<dbReference type="GO" id="GO:0008250">
    <property type="term" value="C:oligosaccharyltransferase complex"/>
    <property type="evidence" value="ECO:0007669"/>
    <property type="project" value="InterPro"/>
</dbReference>
<organism evidence="10 11">
    <name type="scientific">Zygosaccharomyces bailii (strain CLIB 213 / ATCC 58445 / CBS 680 / BCRC 21525 / NBRC 1098 / NCYC 1416 / NRRL Y-2227)</name>
    <dbReference type="NCBI Taxonomy" id="1333698"/>
    <lineage>
        <taxon>Eukaryota</taxon>
        <taxon>Fungi</taxon>
        <taxon>Dikarya</taxon>
        <taxon>Ascomycota</taxon>
        <taxon>Saccharomycotina</taxon>
        <taxon>Saccharomycetes</taxon>
        <taxon>Saccharomycetales</taxon>
        <taxon>Saccharomycetaceae</taxon>
        <taxon>Zygosaccharomyces</taxon>
    </lineage>
</organism>
<dbReference type="InterPro" id="IPR056790">
    <property type="entry name" value="Ribophorin_II_C"/>
</dbReference>
<name>A0A8J2X9B3_ZYGB2</name>
<gene>
    <name evidence="10" type="ORF">BN860_11276g</name>
</gene>
<keyword evidence="3 8" id="KW-0732">Signal</keyword>
<dbReference type="UniPathway" id="UPA00378"/>
<feature type="chain" id="PRO_5044188274" evidence="8">
    <location>
        <begin position="19"/>
        <end position="275"/>
    </location>
</feature>
<sequence length="275" mass="30373">MQLLKALTLFAIATLGQAFTVKDVHFAFPDTNERGIMVGTINSNSDKLERPIRLDTLDQTIELNFASDARLSQATLLLGLPDIGLEQAIQATLTENQGLLLYRFRIPVNQLSQKLLHAAVNEGKLLTGSVVLAESSDGILSTLFDLELDVNETVAYTKPDRFEAKPEIYHVFRPEPQTVSWAFAQIFSFAIVVATLGLVISWMSAGALTFGSVPHGLNFIYFLAFIGSVMGFEFIFASYYTGTSIFDTLKHAFLLSIPALLLSTKFLRSFGKELH</sequence>
<accession>A0A8J2X9B3</accession>
<evidence type="ECO:0000256" key="4">
    <source>
        <dbReference type="ARBA" id="ARBA00022824"/>
    </source>
</evidence>
<evidence type="ECO:0000256" key="8">
    <source>
        <dbReference type="SAM" id="SignalP"/>
    </source>
</evidence>
<dbReference type="GO" id="GO:0006487">
    <property type="term" value="P:protein N-linked glycosylation"/>
    <property type="evidence" value="ECO:0007669"/>
    <property type="project" value="TreeGrafter"/>
</dbReference>
<feature type="signal peptide" evidence="8">
    <location>
        <begin position="1"/>
        <end position="18"/>
    </location>
</feature>
<dbReference type="EMBL" id="HG316455">
    <property type="protein sequence ID" value="CDF88482.1"/>
    <property type="molecule type" value="Genomic_DNA"/>
</dbReference>
<evidence type="ECO:0000259" key="9">
    <source>
        <dbReference type="Pfam" id="PF25147"/>
    </source>
</evidence>
<feature type="transmembrane region" description="Helical" evidence="7">
    <location>
        <begin position="252"/>
        <end position="270"/>
    </location>
</feature>
<dbReference type="PANTHER" id="PTHR12640:SF0">
    <property type="entry name" value="DOLICHYL-DIPHOSPHOOLIGOSACCHARIDE--PROTEIN GLYCOSYLTRANSFERASE SUBUNIT 2"/>
    <property type="match status" value="1"/>
</dbReference>